<reference evidence="2" key="1">
    <citation type="journal article" date="2020" name="Stud. Mycol.">
        <title>101 Dothideomycetes genomes: a test case for predicting lifestyles and emergence of pathogens.</title>
        <authorList>
            <person name="Haridas S."/>
            <person name="Albert R."/>
            <person name="Binder M."/>
            <person name="Bloem J."/>
            <person name="Labutti K."/>
            <person name="Salamov A."/>
            <person name="Andreopoulos B."/>
            <person name="Baker S."/>
            <person name="Barry K."/>
            <person name="Bills G."/>
            <person name="Bluhm B."/>
            <person name="Cannon C."/>
            <person name="Castanera R."/>
            <person name="Culley D."/>
            <person name="Daum C."/>
            <person name="Ezra D."/>
            <person name="Gonzalez J."/>
            <person name="Henrissat B."/>
            <person name="Kuo A."/>
            <person name="Liang C."/>
            <person name="Lipzen A."/>
            <person name="Lutzoni F."/>
            <person name="Magnuson J."/>
            <person name="Mondo S."/>
            <person name="Nolan M."/>
            <person name="Ohm R."/>
            <person name="Pangilinan J."/>
            <person name="Park H.-J."/>
            <person name="Ramirez L."/>
            <person name="Alfaro M."/>
            <person name="Sun H."/>
            <person name="Tritt A."/>
            <person name="Yoshinaga Y."/>
            <person name="Zwiers L.-H."/>
            <person name="Turgeon B."/>
            <person name="Goodwin S."/>
            <person name="Spatafora J."/>
            <person name="Crous P."/>
            <person name="Grigoriev I."/>
        </authorList>
    </citation>
    <scope>NUCLEOTIDE SEQUENCE</scope>
    <source>
        <strain evidence="2">SCOH1-5</strain>
    </source>
</reference>
<evidence type="ECO:0000256" key="1">
    <source>
        <dbReference type="SAM" id="MobiDB-lite"/>
    </source>
</evidence>
<dbReference type="EMBL" id="ML992665">
    <property type="protein sequence ID" value="KAF2215580.1"/>
    <property type="molecule type" value="Genomic_DNA"/>
</dbReference>
<protein>
    <submittedName>
        <fullName evidence="2">Uncharacterized protein</fullName>
    </submittedName>
</protein>
<name>A0A6A6FQH1_9PEZI</name>
<organism evidence="2 3">
    <name type="scientific">Cercospora zeae-maydis SCOH1-5</name>
    <dbReference type="NCBI Taxonomy" id="717836"/>
    <lineage>
        <taxon>Eukaryota</taxon>
        <taxon>Fungi</taxon>
        <taxon>Dikarya</taxon>
        <taxon>Ascomycota</taxon>
        <taxon>Pezizomycotina</taxon>
        <taxon>Dothideomycetes</taxon>
        <taxon>Dothideomycetidae</taxon>
        <taxon>Mycosphaerellales</taxon>
        <taxon>Mycosphaerellaceae</taxon>
        <taxon>Cercospora</taxon>
    </lineage>
</organism>
<gene>
    <name evidence="2" type="ORF">CERZMDRAFT_89944</name>
</gene>
<proteinExistence type="predicted"/>
<evidence type="ECO:0000313" key="2">
    <source>
        <dbReference type="EMBL" id="KAF2215580.1"/>
    </source>
</evidence>
<evidence type="ECO:0000313" key="3">
    <source>
        <dbReference type="Proteomes" id="UP000799539"/>
    </source>
</evidence>
<dbReference type="Proteomes" id="UP000799539">
    <property type="component" value="Unassembled WGS sequence"/>
</dbReference>
<keyword evidence="3" id="KW-1185">Reference proteome</keyword>
<feature type="region of interest" description="Disordered" evidence="1">
    <location>
        <begin position="1"/>
        <end position="21"/>
    </location>
</feature>
<dbReference type="AlphaFoldDB" id="A0A6A6FQH1"/>
<accession>A0A6A6FQH1</accession>
<sequence>MYYSIAHDSRTPVPAHASRLARSREQNVRPLALKLGPEEPVCVHVEQRPLKAAVFIR</sequence>